<dbReference type="GO" id="GO:0070403">
    <property type="term" value="F:NAD+ binding"/>
    <property type="evidence" value="ECO:0007669"/>
    <property type="project" value="TreeGrafter"/>
</dbReference>
<dbReference type="EMBL" id="MFEK01000001">
    <property type="protein sequence ID" value="OGE79542.1"/>
    <property type="molecule type" value="Genomic_DNA"/>
</dbReference>
<evidence type="ECO:0000313" key="3">
    <source>
        <dbReference type="Proteomes" id="UP000176864"/>
    </source>
</evidence>
<accession>A0A1F5NPU2</accession>
<dbReference type="InterPro" id="IPR050812">
    <property type="entry name" value="Preph/Arog_dehydrog"/>
</dbReference>
<evidence type="ECO:0000313" key="2">
    <source>
        <dbReference type="EMBL" id="OGE79542.1"/>
    </source>
</evidence>
<reference evidence="2 3" key="1">
    <citation type="journal article" date="2016" name="Nat. Commun.">
        <title>Thousands of microbial genomes shed light on interconnected biogeochemical processes in an aquifer system.</title>
        <authorList>
            <person name="Anantharaman K."/>
            <person name="Brown C.T."/>
            <person name="Hug L.A."/>
            <person name="Sharon I."/>
            <person name="Castelle C.J."/>
            <person name="Probst A.J."/>
            <person name="Thomas B.C."/>
            <person name="Singh A."/>
            <person name="Wilkins M.J."/>
            <person name="Karaoz U."/>
            <person name="Brodie E.L."/>
            <person name="Williams K.H."/>
            <person name="Hubbard S.S."/>
            <person name="Banfield J.F."/>
        </authorList>
    </citation>
    <scope>NUCLEOTIDE SEQUENCE [LARGE SCALE GENOMIC DNA]</scope>
</reference>
<dbReference type="AlphaFoldDB" id="A0A1F5NPU2"/>
<dbReference type="GO" id="GO:0006571">
    <property type="term" value="P:tyrosine biosynthetic process"/>
    <property type="evidence" value="ECO:0007669"/>
    <property type="project" value="TreeGrafter"/>
</dbReference>
<protein>
    <submittedName>
        <fullName evidence="2">Uncharacterized protein</fullName>
    </submittedName>
</protein>
<dbReference type="InterPro" id="IPR036291">
    <property type="entry name" value="NAD(P)-bd_dom_sf"/>
</dbReference>
<dbReference type="PANTHER" id="PTHR21363">
    <property type="entry name" value="PREPHENATE DEHYDROGENASE"/>
    <property type="match status" value="1"/>
</dbReference>
<evidence type="ECO:0000256" key="1">
    <source>
        <dbReference type="ARBA" id="ARBA00023002"/>
    </source>
</evidence>
<sequence>MKVHIVGLGRLGMFLAKHFKYSGFEVSGIDLNLHKKFELEDSGGSWRENSEDADAVFLALFPEQMTIPLLRTFPAKTLLVNLSSLQRPGLKALWEAGVENRMILSMHLMFGPVAVTASGWGGKQIVVTNSPEAVYKDIDILLTFVRRGVVVDSMSPDEHDEKMLPHAFAFLIGKLVEIGAEGADARYLTASAHHLLGLLDFTAGSEELQRLILSNPGLKGLFPKLMKVLGDLAKQYGW</sequence>
<dbReference type="STRING" id="1817824.A2751_00415"/>
<dbReference type="PANTHER" id="PTHR21363:SF0">
    <property type="entry name" value="PREPHENATE DEHYDROGENASE [NADP(+)]"/>
    <property type="match status" value="1"/>
</dbReference>
<dbReference type="Proteomes" id="UP000176864">
    <property type="component" value="Unassembled WGS sequence"/>
</dbReference>
<name>A0A1F5NPU2_9BACT</name>
<dbReference type="GO" id="GO:0008977">
    <property type="term" value="F:prephenate dehydrogenase (NAD+) activity"/>
    <property type="evidence" value="ECO:0007669"/>
    <property type="project" value="TreeGrafter"/>
</dbReference>
<dbReference type="SUPFAM" id="SSF51735">
    <property type="entry name" value="NAD(P)-binding Rossmann-fold domains"/>
    <property type="match status" value="1"/>
</dbReference>
<proteinExistence type="predicted"/>
<gene>
    <name evidence="2" type="ORF">A2751_00415</name>
</gene>
<organism evidence="2 3">
    <name type="scientific">Candidatus Doudnabacteria bacterium RIFCSPHIGHO2_01_FULL_46_14</name>
    <dbReference type="NCBI Taxonomy" id="1817824"/>
    <lineage>
        <taxon>Bacteria</taxon>
        <taxon>Candidatus Doudnaibacteriota</taxon>
    </lineage>
</organism>
<dbReference type="Gene3D" id="3.40.50.720">
    <property type="entry name" value="NAD(P)-binding Rossmann-like Domain"/>
    <property type="match status" value="1"/>
</dbReference>
<comment type="caution">
    <text evidence="2">The sequence shown here is derived from an EMBL/GenBank/DDBJ whole genome shotgun (WGS) entry which is preliminary data.</text>
</comment>
<keyword evidence="1" id="KW-0560">Oxidoreductase</keyword>